<name>L1I662_GUITC</name>
<evidence type="ECO:0000313" key="1">
    <source>
        <dbReference type="EMBL" id="EKX31753.1"/>
    </source>
</evidence>
<dbReference type="PaxDb" id="55529-EKX31753"/>
<evidence type="ECO:0000313" key="2">
    <source>
        <dbReference type="EnsemblProtists" id="EKX31753"/>
    </source>
</evidence>
<proteinExistence type="predicted"/>
<protein>
    <submittedName>
        <fullName evidence="1 2">Uncharacterized protein</fullName>
    </submittedName>
</protein>
<dbReference type="Proteomes" id="UP000011087">
    <property type="component" value="Unassembled WGS sequence"/>
</dbReference>
<sequence>MQRIVQAYPVRSMDSYTMAFLQGLNPTPYRRVNYDEATWRGLEHFALLEGFMEKTSDKPDVASFLYYVANGYLFSPSSVVGSTLQGYFNCASRLAHLSAEYEKLKSEHQRMKDAIPNIDKVLNLTFEDIWKANFPQEICPANLEDISNDSADKKLRILKDILAEITPTSNLLSGGLQRMTGLNGSGKAFGHLSDLRQSSDSLFHLESFMNGFAQSASFHLKKHAKTNKRIKKALQKMYNSVCARIDELSLMTLQNGLTHKALDDLHKMMKESGLQVMHSPTEISRTKAKQKRLVEEKVDGIVELPGGHGANLIKVTELFFMKLVQSTPELMSVKGLKLSTCFDSVRLGCSAQSGTEHTDFAMNLIGVWDDAVQFADCFFDQETRLNSPASYVTFLLIYLQDSIENIKANLWDEYGLDLKAFLGELICADGRKIAAGLHFYRDDNGNLTCIDGRKRSMSDPAAHPELIIPLSIEFRGDLKGLWHLVGMKGAKGDQCCLYCHVKSAERHLIFDIAEVPEDITVDDFCKERAIPADVFWLVHEVLTNGGQCSIVHQCMFGGKCLSKADVSKLNVSKRSKTLKRGQKVVVLKQDHGMEREHEVLKEHGLDCKSLVICVLHLKLRIVYCVLKCVYKTAQRKHRTKQAQSILHKSGIKYKLEESNGKLPNLTGKQCDDLLNRAMGPLLDLLYDDVDERNRYTEIYKELSSVLSTLSCTHVSHLTDEDIGTLATRINSFVIRYVVECGDKELFSAVYFHFLSAGHVAELFHYHLSERNVTLGALSMSSLELRHRICGRPAWRKGLMEGNAAAGLGTIVNLYYS</sequence>
<keyword evidence="3" id="KW-1185">Reference proteome</keyword>
<gene>
    <name evidence="1" type="ORF">GUITHDRAFT_149100</name>
</gene>
<dbReference type="EnsemblProtists" id="EKX31753">
    <property type="protein sequence ID" value="EKX31753"/>
    <property type="gene ID" value="GUITHDRAFT_149100"/>
</dbReference>
<accession>L1I662</accession>
<dbReference type="KEGG" id="gtt:GUITHDRAFT_149100"/>
<dbReference type="GeneID" id="17288473"/>
<evidence type="ECO:0000313" key="3">
    <source>
        <dbReference type="Proteomes" id="UP000011087"/>
    </source>
</evidence>
<reference evidence="1 3" key="1">
    <citation type="journal article" date="2012" name="Nature">
        <title>Algal genomes reveal evolutionary mosaicism and the fate of nucleomorphs.</title>
        <authorList>
            <consortium name="DOE Joint Genome Institute"/>
            <person name="Curtis B.A."/>
            <person name="Tanifuji G."/>
            <person name="Burki F."/>
            <person name="Gruber A."/>
            <person name="Irimia M."/>
            <person name="Maruyama S."/>
            <person name="Arias M.C."/>
            <person name="Ball S.G."/>
            <person name="Gile G.H."/>
            <person name="Hirakawa Y."/>
            <person name="Hopkins J.F."/>
            <person name="Kuo A."/>
            <person name="Rensing S.A."/>
            <person name="Schmutz J."/>
            <person name="Symeonidi A."/>
            <person name="Elias M."/>
            <person name="Eveleigh R.J."/>
            <person name="Herman E.K."/>
            <person name="Klute M.J."/>
            <person name="Nakayama T."/>
            <person name="Obornik M."/>
            <person name="Reyes-Prieto A."/>
            <person name="Armbrust E.V."/>
            <person name="Aves S.J."/>
            <person name="Beiko R.G."/>
            <person name="Coutinho P."/>
            <person name="Dacks J.B."/>
            <person name="Durnford D.G."/>
            <person name="Fast N.M."/>
            <person name="Green B.R."/>
            <person name="Grisdale C.J."/>
            <person name="Hempel F."/>
            <person name="Henrissat B."/>
            <person name="Hoppner M.P."/>
            <person name="Ishida K."/>
            <person name="Kim E."/>
            <person name="Koreny L."/>
            <person name="Kroth P.G."/>
            <person name="Liu Y."/>
            <person name="Malik S.B."/>
            <person name="Maier U.G."/>
            <person name="McRose D."/>
            <person name="Mock T."/>
            <person name="Neilson J.A."/>
            <person name="Onodera N.T."/>
            <person name="Poole A.M."/>
            <person name="Pritham E.J."/>
            <person name="Richards T.A."/>
            <person name="Rocap G."/>
            <person name="Roy S.W."/>
            <person name="Sarai C."/>
            <person name="Schaack S."/>
            <person name="Shirato S."/>
            <person name="Slamovits C.H."/>
            <person name="Spencer D.F."/>
            <person name="Suzuki S."/>
            <person name="Worden A.Z."/>
            <person name="Zauner S."/>
            <person name="Barry K."/>
            <person name="Bell C."/>
            <person name="Bharti A.K."/>
            <person name="Crow J.A."/>
            <person name="Grimwood J."/>
            <person name="Kramer R."/>
            <person name="Lindquist E."/>
            <person name="Lucas S."/>
            <person name="Salamov A."/>
            <person name="McFadden G.I."/>
            <person name="Lane C.E."/>
            <person name="Keeling P.J."/>
            <person name="Gray M.W."/>
            <person name="Grigoriev I.V."/>
            <person name="Archibald J.M."/>
        </authorList>
    </citation>
    <scope>NUCLEOTIDE SEQUENCE</scope>
    <source>
        <strain evidence="1 3">CCMP2712</strain>
    </source>
</reference>
<dbReference type="AlphaFoldDB" id="L1I662"/>
<dbReference type="RefSeq" id="XP_005818733.1">
    <property type="nucleotide sequence ID" value="XM_005818676.1"/>
</dbReference>
<reference evidence="2" key="3">
    <citation type="submission" date="2016-03" db="UniProtKB">
        <authorList>
            <consortium name="EnsemblProtists"/>
        </authorList>
    </citation>
    <scope>IDENTIFICATION</scope>
</reference>
<organism evidence="1">
    <name type="scientific">Guillardia theta (strain CCMP2712)</name>
    <name type="common">Cryptophyte</name>
    <dbReference type="NCBI Taxonomy" id="905079"/>
    <lineage>
        <taxon>Eukaryota</taxon>
        <taxon>Cryptophyceae</taxon>
        <taxon>Pyrenomonadales</taxon>
        <taxon>Geminigeraceae</taxon>
        <taxon>Guillardia</taxon>
    </lineage>
</organism>
<reference evidence="3" key="2">
    <citation type="submission" date="2012-11" db="EMBL/GenBank/DDBJ databases">
        <authorList>
            <person name="Kuo A."/>
            <person name="Curtis B.A."/>
            <person name="Tanifuji G."/>
            <person name="Burki F."/>
            <person name="Gruber A."/>
            <person name="Irimia M."/>
            <person name="Maruyama S."/>
            <person name="Arias M.C."/>
            <person name="Ball S.G."/>
            <person name="Gile G.H."/>
            <person name="Hirakawa Y."/>
            <person name="Hopkins J.F."/>
            <person name="Rensing S.A."/>
            <person name="Schmutz J."/>
            <person name="Symeonidi A."/>
            <person name="Elias M."/>
            <person name="Eveleigh R.J."/>
            <person name="Herman E.K."/>
            <person name="Klute M.J."/>
            <person name="Nakayama T."/>
            <person name="Obornik M."/>
            <person name="Reyes-Prieto A."/>
            <person name="Armbrust E.V."/>
            <person name="Aves S.J."/>
            <person name="Beiko R.G."/>
            <person name="Coutinho P."/>
            <person name="Dacks J.B."/>
            <person name="Durnford D.G."/>
            <person name="Fast N.M."/>
            <person name="Green B.R."/>
            <person name="Grisdale C."/>
            <person name="Hempe F."/>
            <person name="Henrissat B."/>
            <person name="Hoppner M.P."/>
            <person name="Ishida K.-I."/>
            <person name="Kim E."/>
            <person name="Koreny L."/>
            <person name="Kroth P.G."/>
            <person name="Liu Y."/>
            <person name="Malik S.-B."/>
            <person name="Maier U.G."/>
            <person name="McRose D."/>
            <person name="Mock T."/>
            <person name="Neilson J.A."/>
            <person name="Onodera N.T."/>
            <person name="Poole A.M."/>
            <person name="Pritham E.J."/>
            <person name="Richards T.A."/>
            <person name="Rocap G."/>
            <person name="Roy S.W."/>
            <person name="Sarai C."/>
            <person name="Schaack S."/>
            <person name="Shirato S."/>
            <person name="Slamovits C.H."/>
            <person name="Spencer D.F."/>
            <person name="Suzuki S."/>
            <person name="Worden A.Z."/>
            <person name="Zauner S."/>
            <person name="Barry K."/>
            <person name="Bell C."/>
            <person name="Bharti A.K."/>
            <person name="Crow J.A."/>
            <person name="Grimwood J."/>
            <person name="Kramer R."/>
            <person name="Lindquist E."/>
            <person name="Lucas S."/>
            <person name="Salamov A."/>
            <person name="McFadden G.I."/>
            <person name="Lane C.E."/>
            <person name="Keeling P.J."/>
            <person name="Gray M.W."/>
            <person name="Grigoriev I.V."/>
            <person name="Archibald J.M."/>
        </authorList>
    </citation>
    <scope>NUCLEOTIDE SEQUENCE</scope>
    <source>
        <strain evidence="3">CCMP2712</strain>
    </source>
</reference>
<dbReference type="EMBL" id="JH993240">
    <property type="protein sequence ID" value="EKX31753.1"/>
    <property type="molecule type" value="Genomic_DNA"/>
</dbReference>
<dbReference type="HOGENOM" id="CLU_020900_0_0_1"/>